<evidence type="ECO:0000313" key="10">
    <source>
        <dbReference type="Proteomes" id="UP001139971"/>
    </source>
</evidence>
<protein>
    <recommendedName>
        <fullName evidence="2">glycerophosphodiester phosphodiesterase</fullName>
        <ecNumber evidence="2">3.1.4.46</ecNumber>
    </recommendedName>
</protein>
<keyword evidence="4" id="KW-0319">Glycerol metabolism</keyword>
<dbReference type="GO" id="GO:0008889">
    <property type="term" value="F:glycerophosphodiester phosphodiesterase activity"/>
    <property type="evidence" value="ECO:0007669"/>
    <property type="project" value="UniProtKB-EC"/>
</dbReference>
<comment type="caution">
    <text evidence="9">The sequence shown here is derived from an EMBL/GenBank/DDBJ whole genome shotgun (WGS) entry which is preliminary data.</text>
</comment>
<feature type="domain" description="GP-PDE" evidence="8">
    <location>
        <begin position="36"/>
        <end position="378"/>
    </location>
</feature>
<dbReference type="RefSeq" id="WP_263541273.1">
    <property type="nucleotide sequence ID" value="NZ_JAOVZO020000020.1"/>
</dbReference>
<dbReference type="SUPFAM" id="SSF51695">
    <property type="entry name" value="PLC-like phosphodiesterases"/>
    <property type="match status" value="1"/>
</dbReference>
<dbReference type="InterPro" id="IPR017946">
    <property type="entry name" value="PLC-like_Pdiesterase_TIM-brl"/>
</dbReference>
<gene>
    <name evidence="9" type="ORF">OD750_024625</name>
</gene>
<feature type="signal peptide" evidence="7">
    <location>
        <begin position="1"/>
        <end position="24"/>
    </location>
</feature>
<feature type="chain" id="PRO_5040946960" description="glycerophosphodiester phosphodiesterase" evidence="7">
    <location>
        <begin position="25"/>
        <end position="387"/>
    </location>
</feature>
<evidence type="ECO:0000256" key="5">
    <source>
        <dbReference type="ARBA" id="ARBA00022801"/>
    </source>
</evidence>
<sequence length="387" mass="42601">MNLFLPTCLAIVATTVLTATLPMADSPADAHRHPDPIVIGHRGASGYRPEHTLASYRLAIEQGADVIEPDLVVTRDGVLIARHENEIGGTTDVAQHAEFASRHTTKTVDGVAVTGWFAEDFTLAEIKSLRARERLPQLRGTAYDGQFDVPTFDEVIALAQASPRKVAIYPETKHPTYFAVEGRYLDGKPIGRSLGRLLIDALVKAKFVERERVYIQSFEIANLVELKREIMPQAGVDFPLMQLMGDLSRSGGDADFAMPYDLRWNAAHGGDFAALYPGLTSRPSRYADLASPATLRWMRQSYATGIAPWKDDLLREATVHGIVAAAKAQGLRVHAYTLRTETQYRTRGLSYDEEVRALLDGGVDGFFTDNPDKGVAARDAWVKGRNP</sequence>
<evidence type="ECO:0000259" key="8">
    <source>
        <dbReference type="PROSITE" id="PS51704"/>
    </source>
</evidence>
<evidence type="ECO:0000256" key="1">
    <source>
        <dbReference type="ARBA" id="ARBA00007277"/>
    </source>
</evidence>
<dbReference type="PANTHER" id="PTHR43620:SF7">
    <property type="entry name" value="GLYCEROPHOSPHODIESTER PHOSPHODIESTERASE GDPD5-RELATED"/>
    <property type="match status" value="1"/>
</dbReference>
<dbReference type="Pfam" id="PF03009">
    <property type="entry name" value="GDPD"/>
    <property type="match status" value="2"/>
</dbReference>
<evidence type="ECO:0000256" key="7">
    <source>
        <dbReference type="SAM" id="SignalP"/>
    </source>
</evidence>
<keyword evidence="5" id="KW-0378">Hydrolase</keyword>
<name>A0A9X3YQP4_9GAMM</name>
<dbReference type="InterPro" id="IPR030395">
    <property type="entry name" value="GP_PDE_dom"/>
</dbReference>
<evidence type="ECO:0000256" key="6">
    <source>
        <dbReference type="ARBA" id="ARBA00047512"/>
    </source>
</evidence>
<evidence type="ECO:0000313" key="9">
    <source>
        <dbReference type="EMBL" id="MDC8015725.1"/>
    </source>
</evidence>
<keyword evidence="3 7" id="KW-0732">Signal</keyword>
<keyword evidence="10" id="KW-1185">Reference proteome</keyword>
<organism evidence="9 10">
    <name type="scientific">Tahibacter soli</name>
    <dbReference type="NCBI Taxonomy" id="2983605"/>
    <lineage>
        <taxon>Bacteria</taxon>
        <taxon>Pseudomonadati</taxon>
        <taxon>Pseudomonadota</taxon>
        <taxon>Gammaproteobacteria</taxon>
        <taxon>Lysobacterales</taxon>
        <taxon>Rhodanobacteraceae</taxon>
        <taxon>Tahibacter</taxon>
    </lineage>
</organism>
<dbReference type="EC" id="3.1.4.46" evidence="2"/>
<comment type="similarity">
    <text evidence="1">Belongs to the glycerophosphoryl diester phosphodiesterase family.</text>
</comment>
<dbReference type="Proteomes" id="UP001139971">
    <property type="component" value="Unassembled WGS sequence"/>
</dbReference>
<comment type="catalytic activity">
    <reaction evidence="6">
        <text>a sn-glycero-3-phosphodiester + H2O = an alcohol + sn-glycerol 3-phosphate + H(+)</text>
        <dbReference type="Rhea" id="RHEA:12969"/>
        <dbReference type="ChEBI" id="CHEBI:15377"/>
        <dbReference type="ChEBI" id="CHEBI:15378"/>
        <dbReference type="ChEBI" id="CHEBI:30879"/>
        <dbReference type="ChEBI" id="CHEBI:57597"/>
        <dbReference type="ChEBI" id="CHEBI:83408"/>
        <dbReference type="EC" id="3.1.4.46"/>
    </reaction>
</comment>
<dbReference type="GO" id="GO:0006071">
    <property type="term" value="P:glycerol metabolic process"/>
    <property type="evidence" value="ECO:0007669"/>
    <property type="project" value="UniProtKB-KW"/>
</dbReference>
<dbReference type="EMBL" id="JAOVZO020000020">
    <property type="protein sequence ID" value="MDC8015725.1"/>
    <property type="molecule type" value="Genomic_DNA"/>
</dbReference>
<evidence type="ECO:0000256" key="3">
    <source>
        <dbReference type="ARBA" id="ARBA00022729"/>
    </source>
</evidence>
<accession>A0A9X3YQP4</accession>
<proteinExistence type="inferred from homology"/>
<dbReference type="Gene3D" id="3.20.20.190">
    <property type="entry name" value="Phosphatidylinositol (PI) phosphodiesterase"/>
    <property type="match status" value="1"/>
</dbReference>
<reference evidence="9" key="1">
    <citation type="submission" date="2023-02" db="EMBL/GenBank/DDBJ databases">
        <title>Tahibacter soli sp. nov. isolated from soil.</title>
        <authorList>
            <person name="Baek J.H."/>
            <person name="Lee J.K."/>
            <person name="Choi D.G."/>
            <person name="Jeon C.O."/>
        </authorList>
    </citation>
    <scope>NUCLEOTIDE SEQUENCE</scope>
    <source>
        <strain evidence="9">BL</strain>
    </source>
</reference>
<dbReference type="PROSITE" id="PS51704">
    <property type="entry name" value="GP_PDE"/>
    <property type="match status" value="1"/>
</dbReference>
<dbReference type="GO" id="GO:0006629">
    <property type="term" value="P:lipid metabolic process"/>
    <property type="evidence" value="ECO:0007669"/>
    <property type="project" value="InterPro"/>
</dbReference>
<evidence type="ECO:0000256" key="2">
    <source>
        <dbReference type="ARBA" id="ARBA00012247"/>
    </source>
</evidence>
<dbReference type="GO" id="GO:0042597">
    <property type="term" value="C:periplasmic space"/>
    <property type="evidence" value="ECO:0007669"/>
    <property type="project" value="TreeGrafter"/>
</dbReference>
<evidence type="ECO:0000256" key="4">
    <source>
        <dbReference type="ARBA" id="ARBA00022798"/>
    </source>
</evidence>
<dbReference type="AlphaFoldDB" id="A0A9X3YQP4"/>
<dbReference type="PANTHER" id="PTHR43620">
    <property type="entry name" value="GLYCEROPHOSPHORYL DIESTER PHOSPHODIESTERASE"/>
    <property type="match status" value="1"/>
</dbReference>